<evidence type="ECO:0000313" key="13">
    <source>
        <dbReference type="EMBL" id="QHT83547.1"/>
    </source>
</evidence>
<dbReference type="GO" id="GO:0005216">
    <property type="term" value="F:monoatomic ion channel activity"/>
    <property type="evidence" value="ECO:0007669"/>
    <property type="project" value="InterPro"/>
</dbReference>
<keyword evidence="4" id="KW-0716">Sensory transduction</keyword>
<evidence type="ECO:0000256" key="10">
    <source>
        <dbReference type="ARBA" id="ARBA00023170"/>
    </source>
</evidence>
<evidence type="ECO:0000256" key="12">
    <source>
        <dbReference type="SAM" id="Phobius"/>
    </source>
</evidence>
<evidence type="ECO:0000256" key="3">
    <source>
        <dbReference type="ARBA" id="ARBA00022543"/>
    </source>
</evidence>
<dbReference type="GO" id="GO:0016020">
    <property type="term" value="C:membrane"/>
    <property type="evidence" value="ECO:0007669"/>
    <property type="project" value="UniProtKB-SubCell"/>
</dbReference>
<feature type="compositionally biased region" description="Low complexity" evidence="11">
    <location>
        <begin position="1"/>
        <end position="10"/>
    </location>
</feature>
<comment type="subcellular location">
    <subcellularLocation>
        <location evidence="1">Membrane</location>
        <topology evidence="1">Multi-pass membrane protein</topology>
    </subcellularLocation>
</comment>
<sequence>MSEYNSSSSSKNLPTPPISTSVPIVPIPPANVTTSLGQTTLKEKIETKKDSSSYYIKSSFMVTYILLLTTATVTFIEAMRTQDPNIRHVLNLETCISIIAGYFYSVFLAQIDGYEKDNKPIDWEQLTKTRYVDWSITTPLMLLVLCIVLSMHLNIKIKITTILSVVLLNFCMLFIGYLGEIATLTRTVATIGGFIPFFAMFYIIYLNFIKPKYVFFNYFFFGFYLIVWSLYGLVYLAPENYKNIFMNVLDCISKCFIGLGLWVYYSNTISG</sequence>
<evidence type="ECO:0000256" key="5">
    <source>
        <dbReference type="ARBA" id="ARBA00022692"/>
    </source>
</evidence>
<dbReference type="GO" id="GO:0009881">
    <property type="term" value="F:photoreceptor activity"/>
    <property type="evidence" value="ECO:0007669"/>
    <property type="project" value="UniProtKB-KW"/>
</dbReference>
<evidence type="ECO:0000256" key="4">
    <source>
        <dbReference type="ARBA" id="ARBA00022606"/>
    </source>
</evidence>
<feature type="transmembrane region" description="Helical" evidence="12">
    <location>
        <begin position="162"/>
        <end position="182"/>
    </location>
</feature>
<dbReference type="Gene3D" id="1.20.1070.10">
    <property type="entry name" value="Rhodopsin 7-helix transmembrane proteins"/>
    <property type="match status" value="1"/>
</dbReference>
<evidence type="ECO:0000256" key="11">
    <source>
        <dbReference type="SAM" id="MobiDB-lite"/>
    </source>
</evidence>
<dbReference type="InterPro" id="IPR018229">
    <property type="entry name" value="Rhodopsin_retinal_BS"/>
</dbReference>
<evidence type="ECO:0000256" key="8">
    <source>
        <dbReference type="ARBA" id="ARBA00022991"/>
    </source>
</evidence>
<keyword evidence="7 12" id="KW-1133">Transmembrane helix</keyword>
<dbReference type="InterPro" id="IPR001425">
    <property type="entry name" value="Arc/bac/fun_rhodopsins"/>
</dbReference>
<protein>
    <submittedName>
        <fullName evidence="13">Uncharacterized protein</fullName>
    </submittedName>
</protein>
<dbReference type="SMART" id="SM01021">
    <property type="entry name" value="Bac_rhodopsin"/>
    <property type="match status" value="1"/>
</dbReference>
<reference evidence="13" key="1">
    <citation type="journal article" date="2020" name="Nature">
        <title>Giant virus diversity and host interactions through global metagenomics.</title>
        <authorList>
            <person name="Schulz F."/>
            <person name="Roux S."/>
            <person name="Paez-Espino D."/>
            <person name="Jungbluth S."/>
            <person name="Walsh D.A."/>
            <person name="Denef V.J."/>
            <person name="McMahon K.D."/>
            <person name="Konstantinidis K.T."/>
            <person name="Eloe-Fadrosh E.A."/>
            <person name="Kyrpides N.C."/>
            <person name="Woyke T."/>
        </authorList>
    </citation>
    <scope>NUCLEOTIDE SEQUENCE</scope>
    <source>
        <strain evidence="13">GVMAG-M-3300023184-168</strain>
    </source>
</reference>
<proteinExistence type="inferred from homology"/>
<comment type="similarity">
    <text evidence="2">Belongs to the archaeal/bacterial/fungal opsin family.</text>
</comment>
<dbReference type="GO" id="GO:0007602">
    <property type="term" value="P:phototransduction"/>
    <property type="evidence" value="ECO:0007669"/>
    <property type="project" value="UniProtKB-KW"/>
</dbReference>
<dbReference type="Pfam" id="PF01036">
    <property type="entry name" value="Bac_rhodopsin"/>
    <property type="match status" value="1"/>
</dbReference>
<keyword evidence="9 12" id="KW-0472">Membrane</keyword>
<dbReference type="PROSITE" id="PS00950">
    <property type="entry name" value="BACTERIAL_OPSIN_1"/>
    <property type="match status" value="1"/>
</dbReference>
<feature type="transmembrane region" description="Helical" evidence="12">
    <location>
        <begin position="188"/>
        <end position="208"/>
    </location>
</feature>
<feature type="transmembrane region" description="Helical" evidence="12">
    <location>
        <begin position="88"/>
        <end position="111"/>
    </location>
</feature>
<keyword evidence="6" id="KW-0681">Retinal protein</keyword>
<dbReference type="AlphaFoldDB" id="A0A6C0HTB2"/>
<dbReference type="SUPFAM" id="SSF81321">
    <property type="entry name" value="Family A G protein-coupled receptor-like"/>
    <property type="match status" value="1"/>
</dbReference>
<keyword evidence="10" id="KW-0675">Receptor</keyword>
<evidence type="ECO:0000256" key="1">
    <source>
        <dbReference type="ARBA" id="ARBA00004141"/>
    </source>
</evidence>
<accession>A0A6C0HTB2</accession>
<feature type="region of interest" description="Disordered" evidence="11">
    <location>
        <begin position="1"/>
        <end position="20"/>
    </location>
</feature>
<dbReference type="EMBL" id="MN740010">
    <property type="protein sequence ID" value="QHT83547.1"/>
    <property type="molecule type" value="Genomic_DNA"/>
</dbReference>
<evidence type="ECO:0000256" key="2">
    <source>
        <dbReference type="ARBA" id="ARBA00008130"/>
    </source>
</evidence>
<feature type="transmembrane region" description="Helical" evidence="12">
    <location>
        <begin position="244"/>
        <end position="265"/>
    </location>
</feature>
<evidence type="ECO:0000256" key="6">
    <source>
        <dbReference type="ARBA" id="ARBA00022925"/>
    </source>
</evidence>
<organism evidence="13">
    <name type="scientific">viral metagenome</name>
    <dbReference type="NCBI Taxonomy" id="1070528"/>
    <lineage>
        <taxon>unclassified sequences</taxon>
        <taxon>metagenomes</taxon>
        <taxon>organismal metagenomes</taxon>
    </lineage>
</organism>
<keyword evidence="5 12" id="KW-0812">Transmembrane</keyword>
<feature type="transmembrane region" description="Helical" evidence="12">
    <location>
        <begin position="54"/>
        <end position="76"/>
    </location>
</feature>
<name>A0A6C0HTB2_9ZZZZ</name>
<evidence type="ECO:0000256" key="9">
    <source>
        <dbReference type="ARBA" id="ARBA00023136"/>
    </source>
</evidence>
<keyword evidence="8" id="KW-0157">Chromophore</keyword>
<keyword evidence="3" id="KW-0600">Photoreceptor protein</keyword>
<evidence type="ECO:0000256" key="7">
    <source>
        <dbReference type="ARBA" id="ARBA00022989"/>
    </source>
</evidence>
<feature type="transmembrane region" description="Helical" evidence="12">
    <location>
        <begin position="131"/>
        <end position="150"/>
    </location>
</feature>
<feature type="transmembrane region" description="Helical" evidence="12">
    <location>
        <begin position="215"/>
        <end position="238"/>
    </location>
</feature>